<reference evidence="1 2" key="1">
    <citation type="submission" date="2020-04" db="EMBL/GenBank/DDBJ databases">
        <title>Paraburkholderia sp. G-4-1-8 isolated from soil.</title>
        <authorList>
            <person name="Dahal R.H."/>
        </authorList>
    </citation>
    <scope>NUCLEOTIDE SEQUENCE [LARGE SCALE GENOMIC DNA]</scope>
    <source>
        <strain evidence="1 2">G-4-1-8</strain>
    </source>
</reference>
<gene>
    <name evidence="1" type="ORF">HHL14_32035</name>
</gene>
<accession>A0A7Y0A2T1</accession>
<dbReference type="AlphaFoldDB" id="A0A7Y0A2T1"/>
<sequence>MTRANKRRIGAFSYACSLANSSYLEIYRTSADLPKHLRIVIRHVNRFVPIARGVGGNPAVSGTPIAAS</sequence>
<dbReference type="EMBL" id="JABBFZ010000040">
    <property type="protein sequence ID" value="NML35439.1"/>
    <property type="molecule type" value="Genomic_DNA"/>
</dbReference>
<organism evidence="1 2">
    <name type="scientific">Paraburkholderia antibiotica</name>
    <dbReference type="NCBI Taxonomy" id="2728839"/>
    <lineage>
        <taxon>Bacteria</taxon>
        <taxon>Pseudomonadati</taxon>
        <taxon>Pseudomonadota</taxon>
        <taxon>Betaproteobacteria</taxon>
        <taxon>Burkholderiales</taxon>
        <taxon>Burkholderiaceae</taxon>
        <taxon>Paraburkholderia</taxon>
    </lineage>
</organism>
<keyword evidence="2" id="KW-1185">Reference proteome</keyword>
<evidence type="ECO:0000313" key="2">
    <source>
        <dbReference type="Proteomes" id="UP000583127"/>
    </source>
</evidence>
<dbReference type="Proteomes" id="UP000583127">
    <property type="component" value="Unassembled WGS sequence"/>
</dbReference>
<evidence type="ECO:0000313" key="1">
    <source>
        <dbReference type="EMBL" id="NML35439.1"/>
    </source>
</evidence>
<protein>
    <submittedName>
        <fullName evidence="1">Uncharacterized protein</fullName>
    </submittedName>
</protein>
<proteinExistence type="predicted"/>
<name>A0A7Y0A2T1_9BURK</name>
<comment type="caution">
    <text evidence="1">The sequence shown here is derived from an EMBL/GenBank/DDBJ whole genome shotgun (WGS) entry which is preliminary data.</text>
</comment>